<keyword evidence="7 9" id="KW-0472">Membrane</keyword>
<dbReference type="AlphaFoldDB" id="A0A1L3SYA0"/>
<sequence length="190" mass="20982">MSDNPQPGDPANDGDAEIRSRLDRVVAAAAKPLSWAIFLAFVISVYEVIARYVFDSPTYWAHESTTFLIAAIFLVGGPIALSRDKHIRVRMIYDAVSPETRRWLDVANSIIAMIFFAGLGYAGWIMAWKATHTPTGAIHFEGTGTAWNPPTPALLKILILGCVVLMFVQSALHLVKALRRDVPHDPRGDR</sequence>
<proteinExistence type="inferred from homology"/>
<keyword evidence="6 9" id="KW-1133">Transmembrane helix</keyword>
<keyword evidence="12" id="KW-1185">Reference proteome</keyword>
<keyword evidence="4 9" id="KW-0997">Cell inner membrane</keyword>
<evidence type="ECO:0000256" key="1">
    <source>
        <dbReference type="ARBA" id="ARBA00004429"/>
    </source>
</evidence>
<name>A0A1L3SYA0_9HYPH</name>
<dbReference type="GO" id="GO:0022857">
    <property type="term" value="F:transmembrane transporter activity"/>
    <property type="evidence" value="ECO:0007669"/>
    <property type="project" value="UniProtKB-UniRule"/>
</dbReference>
<dbReference type="EMBL" id="CP018171">
    <property type="protein sequence ID" value="APH74292.1"/>
    <property type="molecule type" value="Genomic_DNA"/>
</dbReference>
<comment type="function">
    <text evidence="9">Part of the tripartite ATP-independent periplasmic (TRAP) transport system.</text>
</comment>
<gene>
    <name evidence="11" type="ORF">BSQ44_25205</name>
</gene>
<evidence type="ECO:0000256" key="3">
    <source>
        <dbReference type="ARBA" id="ARBA00022475"/>
    </source>
</evidence>
<comment type="subunit">
    <text evidence="9">The complex comprises the extracytoplasmic solute receptor protein and the two transmembrane proteins.</text>
</comment>
<comment type="similarity">
    <text evidence="8 9">Belongs to the TRAP transporter small permease family.</text>
</comment>
<dbReference type="GO" id="GO:0005886">
    <property type="term" value="C:plasma membrane"/>
    <property type="evidence" value="ECO:0007669"/>
    <property type="project" value="UniProtKB-SubCell"/>
</dbReference>
<feature type="transmembrane region" description="Helical" evidence="9">
    <location>
        <begin position="103"/>
        <end position="124"/>
    </location>
</feature>
<keyword evidence="5 9" id="KW-0812">Transmembrane</keyword>
<dbReference type="PANTHER" id="PTHR35011:SF4">
    <property type="entry name" value="SLL1102 PROTEIN"/>
    <property type="match status" value="1"/>
</dbReference>
<dbReference type="STRING" id="1670800.BSQ44_25205"/>
<reference evidence="12" key="1">
    <citation type="submission" date="2016-11" db="EMBL/GenBank/DDBJ databases">
        <title>Mesorhizobium oceanicum sp. nov., isolated from deep seawater in South China Sea.</title>
        <authorList>
            <person name="Fu G.-Y."/>
        </authorList>
    </citation>
    <scope>NUCLEOTIDE SEQUENCE [LARGE SCALE GENOMIC DNA]</scope>
    <source>
        <strain evidence="12">B7</strain>
    </source>
</reference>
<keyword evidence="3" id="KW-1003">Cell membrane</keyword>
<evidence type="ECO:0000256" key="5">
    <source>
        <dbReference type="ARBA" id="ARBA00022692"/>
    </source>
</evidence>
<evidence type="ECO:0000256" key="4">
    <source>
        <dbReference type="ARBA" id="ARBA00022519"/>
    </source>
</evidence>
<dbReference type="KEGG" id="meso:BSQ44_25205"/>
<dbReference type="InterPro" id="IPR007387">
    <property type="entry name" value="TRAP_DctQ"/>
</dbReference>
<evidence type="ECO:0000259" key="10">
    <source>
        <dbReference type="Pfam" id="PF04290"/>
    </source>
</evidence>
<evidence type="ECO:0000256" key="8">
    <source>
        <dbReference type="ARBA" id="ARBA00038436"/>
    </source>
</evidence>
<evidence type="ECO:0000313" key="11">
    <source>
        <dbReference type="EMBL" id="APH74292.1"/>
    </source>
</evidence>
<organism evidence="11 12">
    <name type="scientific">Aquibium oceanicum</name>
    <dbReference type="NCBI Taxonomy" id="1670800"/>
    <lineage>
        <taxon>Bacteria</taxon>
        <taxon>Pseudomonadati</taxon>
        <taxon>Pseudomonadota</taxon>
        <taxon>Alphaproteobacteria</taxon>
        <taxon>Hyphomicrobiales</taxon>
        <taxon>Phyllobacteriaceae</taxon>
        <taxon>Aquibium</taxon>
    </lineage>
</organism>
<protein>
    <recommendedName>
        <fullName evidence="9">TRAP transporter small permease protein</fullName>
    </recommendedName>
</protein>
<feature type="domain" description="Tripartite ATP-independent periplasmic transporters DctQ component" evidence="10">
    <location>
        <begin position="41"/>
        <end position="179"/>
    </location>
</feature>
<evidence type="ECO:0000256" key="9">
    <source>
        <dbReference type="RuleBase" id="RU369079"/>
    </source>
</evidence>
<dbReference type="Pfam" id="PF04290">
    <property type="entry name" value="DctQ"/>
    <property type="match status" value="1"/>
</dbReference>
<evidence type="ECO:0000256" key="6">
    <source>
        <dbReference type="ARBA" id="ARBA00022989"/>
    </source>
</evidence>
<accession>A0A1L3SYA0</accession>
<comment type="subcellular location">
    <subcellularLocation>
        <location evidence="1 9">Cell inner membrane</location>
        <topology evidence="1 9">Multi-pass membrane protein</topology>
    </subcellularLocation>
</comment>
<dbReference type="InterPro" id="IPR055348">
    <property type="entry name" value="DctQ"/>
</dbReference>
<evidence type="ECO:0000256" key="7">
    <source>
        <dbReference type="ARBA" id="ARBA00023136"/>
    </source>
</evidence>
<feature type="transmembrane region" description="Helical" evidence="9">
    <location>
        <begin position="60"/>
        <end position="82"/>
    </location>
</feature>
<dbReference type="Proteomes" id="UP000182840">
    <property type="component" value="Chromosome"/>
</dbReference>
<dbReference type="PANTHER" id="PTHR35011">
    <property type="entry name" value="2,3-DIKETO-L-GULONATE TRAP TRANSPORTER SMALL PERMEASE PROTEIN YIAM"/>
    <property type="match status" value="1"/>
</dbReference>
<dbReference type="RefSeq" id="WP_072607747.1">
    <property type="nucleotide sequence ID" value="NZ_CP018171.1"/>
</dbReference>
<feature type="transmembrane region" description="Helical" evidence="9">
    <location>
        <begin position="153"/>
        <end position="175"/>
    </location>
</feature>
<evidence type="ECO:0000256" key="2">
    <source>
        <dbReference type="ARBA" id="ARBA00022448"/>
    </source>
</evidence>
<evidence type="ECO:0000313" key="12">
    <source>
        <dbReference type="Proteomes" id="UP000182840"/>
    </source>
</evidence>
<dbReference type="OrthoDB" id="9794346at2"/>
<keyword evidence="2 9" id="KW-0813">Transport</keyword>
<feature type="transmembrane region" description="Helical" evidence="9">
    <location>
        <begin position="33"/>
        <end position="54"/>
    </location>
</feature>